<evidence type="ECO:0000313" key="1">
    <source>
        <dbReference type="EMBL" id="BES79934.1"/>
    </source>
</evidence>
<protein>
    <submittedName>
        <fullName evidence="1">Uncharacterized protein</fullName>
    </submittedName>
</protein>
<dbReference type="EMBL" id="LC779065">
    <property type="protein sequence ID" value="BES79934.1"/>
    <property type="molecule type" value="Genomic_DNA"/>
</dbReference>
<organism evidence="1 2">
    <name type="scientific">Yersinia phage vB_Yru_GN1</name>
    <dbReference type="NCBI Taxonomy" id="3074381"/>
    <lineage>
        <taxon>Viruses</taxon>
        <taxon>Duplodnaviria</taxon>
        <taxon>Heunggongvirae</taxon>
        <taxon>Uroviricota</taxon>
        <taxon>Caudoviricetes</taxon>
        <taxon>Caudoviricetes incertae sedis</taxon>
        <taxon>Sepahanvirus</taxon>
        <taxon>Sepahanvirus vB-Yru-GN1</taxon>
    </lineage>
</organism>
<accession>A0AA86IYG6</accession>
<keyword evidence="2" id="KW-1185">Reference proteome</keyword>
<sequence>MSIIKLEELDNFLKGLHDQGKIVLIPIDDNNPPKHYRTILTEPRTIGFTYQFKTPLNDTIYTIVWHVNMSTLYINDNAFIYFVEMEEKSTHPSLDNALYFYGIVGQESPVLYLEIPKT</sequence>
<reference evidence="1 2" key="1">
    <citation type="submission" date="2023-09" db="EMBL/GenBank/DDBJ databases">
        <title>Analysis of phage genome (vB_Yru_GN1) of the bacterium (Yersinia ruckeri).</title>
        <authorList>
            <person name="Ganjoor M.S."/>
            <person name="Bouzari M."/>
            <person name="Soleimani-Delfan A."/>
        </authorList>
    </citation>
    <scope>NUCLEOTIDE SEQUENCE [LARGE SCALE GENOMIC DNA]</scope>
    <source>
        <strain evidence="2">vB_Yru_GN1</strain>
    </source>
</reference>
<proteinExistence type="predicted"/>
<dbReference type="Proteomes" id="UP001304813">
    <property type="component" value="Segment"/>
</dbReference>
<name>A0AA86IYG6_9CAUD</name>
<evidence type="ECO:0000313" key="2">
    <source>
        <dbReference type="Proteomes" id="UP001304813"/>
    </source>
</evidence>